<sequence length="95" mass="11178">EETLKRLVFNMKKSPQEVFDALKNQTVDLVLTAHPTQSVRRSLLQKHGRVRNCLSQLYAKDITPDDKQELDEALQREVSVKAFRFCLFFRQIKMI</sequence>
<dbReference type="EMBL" id="LXQA010203921">
    <property type="protein sequence ID" value="MCI33379.1"/>
    <property type="molecule type" value="Genomic_DNA"/>
</dbReference>
<accession>A0A392RAU4</accession>
<dbReference type="GO" id="GO:0048046">
    <property type="term" value="C:apoplast"/>
    <property type="evidence" value="ECO:0007669"/>
    <property type="project" value="TreeGrafter"/>
</dbReference>
<evidence type="ECO:0000256" key="1">
    <source>
        <dbReference type="ARBA" id="ARBA00011881"/>
    </source>
</evidence>
<dbReference type="PROSITE" id="PS00781">
    <property type="entry name" value="PEPCASE_1"/>
    <property type="match status" value="1"/>
</dbReference>
<dbReference type="PANTHER" id="PTHR30523:SF37">
    <property type="entry name" value="PHOSPHOENOLPYRUVATE CARBOXYLASE"/>
    <property type="match status" value="1"/>
</dbReference>
<dbReference type="SUPFAM" id="SSF51621">
    <property type="entry name" value="Phosphoenolpyruvate/pyruvate domain"/>
    <property type="match status" value="1"/>
</dbReference>
<evidence type="ECO:0000313" key="3">
    <source>
        <dbReference type="EMBL" id="MCI33379.1"/>
    </source>
</evidence>
<feature type="active site" evidence="2">
    <location>
        <position position="34"/>
    </location>
</feature>
<organism evidence="3 4">
    <name type="scientific">Trifolium medium</name>
    <dbReference type="NCBI Taxonomy" id="97028"/>
    <lineage>
        <taxon>Eukaryota</taxon>
        <taxon>Viridiplantae</taxon>
        <taxon>Streptophyta</taxon>
        <taxon>Embryophyta</taxon>
        <taxon>Tracheophyta</taxon>
        <taxon>Spermatophyta</taxon>
        <taxon>Magnoliopsida</taxon>
        <taxon>eudicotyledons</taxon>
        <taxon>Gunneridae</taxon>
        <taxon>Pentapetalae</taxon>
        <taxon>rosids</taxon>
        <taxon>fabids</taxon>
        <taxon>Fabales</taxon>
        <taxon>Fabaceae</taxon>
        <taxon>Papilionoideae</taxon>
        <taxon>50 kb inversion clade</taxon>
        <taxon>NPAAA clade</taxon>
        <taxon>Hologalegina</taxon>
        <taxon>IRL clade</taxon>
        <taxon>Trifolieae</taxon>
        <taxon>Trifolium</taxon>
    </lineage>
</organism>
<name>A0A392RAU4_9FABA</name>
<dbReference type="GO" id="GO:0048366">
    <property type="term" value="P:leaf development"/>
    <property type="evidence" value="ECO:0007669"/>
    <property type="project" value="TreeGrafter"/>
</dbReference>
<dbReference type="GO" id="GO:0009507">
    <property type="term" value="C:chloroplast"/>
    <property type="evidence" value="ECO:0007669"/>
    <property type="project" value="TreeGrafter"/>
</dbReference>
<dbReference type="GO" id="GO:0005829">
    <property type="term" value="C:cytosol"/>
    <property type="evidence" value="ECO:0007669"/>
    <property type="project" value="TreeGrafter"/>
</dbReference>
<feature type="non-terminal residue" evidence="3">
    <location>
        <position position="1"/>
    </location>
</feature>
<dbReference type="AlphaFoldDB" id="A0A392RAU4"/>
<dbReference type="InterPro" id="IPR021135">
    <property type="entry name" value="PEP_COase"/>
</dbReference>
<dbReference type="Pfam" id="PF00311">
    <property type="entry name" value="PEPcase"/>
    <property type="match status" value="1"/>
</dbReference>
<evidence type="ECO:0000256" key="2">
    <source>
        <dbReference type="PROSITE-ProRule" id="PRU10111"/>
    </source>
</evidence>
<dbReference type="GO" id="GO:0008964">
    <property type="term" value="F:phosphoenolpyruvate carboxylase activity"/>
    <property type="evidence" value="ECO:0007669"/>
    <property type="project" value="InterPro"/>
</dbReference>
<reference evidence="3 4" key="1">
    <citation type="journal article" date="2018" name="Front. Plant Sci.">
        <title>Red Clover (Trifolium pratense) and Zigzag Clover (T. medium) - A Picture of Genomic Similarities and Differences.</title>
        <authorList>
            <person name="Dluhosova J."/>
            <person name="Istvanek J."/>
            <person name="Nedelnik J."/>
            <person name="Repkova J."/>
        </authorList>
    </citation>
    <scope>NUCLEOTIDE SEQUENCE [LARGE SCALE GENOMIC DNA]</scope>
    <source>
        <strain evidence="4">cv. 10/8</strain>
        <tissue evidence="3">Leaf</tissue>
    </source>
</reference>
<dbReference type="GO" id="GO:0015977">
    <property type="term" value="P:carbon fixation"/>
    <property type="evidence" value="ECO:0007669"/>
    <property type="project" value="InterPro"/>
</dbReference>
<dbReference type="Proteomes" id="UP000265520">
    <property type="component" value="Unassembled WGS sequence"/>
</dbReference>
<keyword evidence="4" id="KW-1185">Reference proteome</keyword>
<dbReference type="InterPro" id="IPR018129">
    <property type="entry name" value="PEP_COase_Lys_AS"/>
</dbReference>
<dbReference type="InterPro" id="IPR015813">
    <property type="entry name" value="Pyrv/PenolPyrv_kinase-like_dom"/>
</dbReference>
<protein>
    <submittedName>
        <fullName evidence="3">Phosphoenolpyruvate carboxylase-like</fullName>
    </submittedName>
</protein>
<proteinExistence type="predicted"/>
<keyword evidence="3" id="KW-0670">Pyruvate</keyword>
<comment type="caution">
    <text evidence="3">The sequence shown here is derived from an EMBL/GenBank/DDBJ whole genome shotgun (WGS) entry which is preliminary data.</text>
</comment>
<dbReference type="PANTHER" id="PTHR30523">
    <property type="entry name" value="PHOSPHOENOLPYRUVATE CARBOXYLASE"/>
    <property type="match status" value="1"/>
</dbReference>
<comment type="subunit">
    <text evidence="1">Homotetramer.</text>
</comment>
<evidence type="ECO:0000313" key="4">
    <source>
        <dbReference type="Proteomes" id="UP000265520"/>
    </source>
</evidence>
<dbReference type="GO" id="GO:0006099">
    <property type="term" value="P:tricarboxylic acid cycle"/>
    <property type="evidence" value="ECO:0007669"/>
    <property type="project" value="InterPro"/>
</dbReference>